<reference evidence="2 3" key="1">
    <citation type="submission" date="2019-02" db="EMBL/GenBank/DDBJ databases">
        <title>Deep-cultivation of Planctomycetes and their phenomic and genomic characterization uncovers novel biology.</title>
        <authorList>
            <person name="Wiegand S."/>
            <person name="Jogler M."/>
            <person name="Boedeker C."/>
            <person name="Pinto D."/>
            <person name="Vollmers J."/>
            <person name="Rivas-Marin E."/>
            <person name="Kohn T."/>
            <person name="Peeters S.H."/>
            <person name="Heuer A."/>
            <person name="Rast P."/>
            <person name="Oberbeckmann S."/>
            <person name="Bunk B."/>
            <person name="Jeske O."/>
            <person name="Meyerdierks A."/>
            <person name="Storesund J.E."/>
            <person name="Kallscheuer N."/>
            <person name="Luecker S."/>
            <person name="Lage O.M."/>
            <person name="Pohl T."/>
            <person name="Merkel B.J."/>
            <person name="Hornburger P."/>
            <person name="Mueller R.-W."/>
            <person name="Bruemmer F."/>
            <person name="Labrenz M."/>
            <person name="Spormann A.M."/>
            <person name="Op den Camp H."/>
            <person name="Overmann J."/>
            <person name="Amann R."/>
            <person name="Jetten M.S.M."/>
            <person name="Mascher T."/>
            <person name="Medema M.H."/>
            <person name="Devos D.P."/>
            <person name="Kaster A.-K."/>
            <person name="Ovreas L."/>
            <person name="Rohde M."/>
            <person name="Galperin M.Y."/>
            <person name="Jogler C."/>
        </authorList>
    </citation>
    <scope>NUCLEOTIDE SEQUENCE [LARGE SCALE GENOMIC DNA]</scope>
    <source>
        <strain evidence="2 3">Mal4</strain>
    </source>
</reference>
<evidence type="ECO:0000313" key="3">
    <source>
        <dbReference type="Proteomes" id="UP000320496"/>
    </source>
</evidence>
<proteinExistence type="predicted"/>
<evidence type="ECO:0000256" key="1">
    <source>
        <dbReference type="SAM" id="MobiDB-lite"/>
    </source>
</evidence>
<dbReference type="Proteomes" id="UP000320496">
    <property type="component" value="Chromosome"/>
</dbReference>
<dbReference type="RefSeq" id="WP_145371355.1">
    <property type="nucleotide sequence ID" value="NZ_CP036275.1"/>
</dbReference>
<dbReference type="AlphaFoldDB" id="A0A517ZCJ0"/>
<sequence length="100" mass="10787">MEIRKLHMDPHKFRPTADASRVSSRRSGEAGATDGSGGPGGTAANQSLNGYDAQLNELVARVRDLPDVRQEVIEAARTKLASGELLTRDAAERTAERIPF</sequence>
<gene>
    <name evidence="2" type="ORF">Mal4_45690</name>
</gene>
<feature type="compositionally biased region" description="Basic and acidic residues" evidence="1">
    <location>
        <begin position="1"/>
        <end position="12"/>
    </location>
</feature>
<evidence type="ECO:0008006" key="4">
    <source>
        <dbReference type="Google" id="ProtNLM"/>
    </source>
</evidence>
<name>A0A517ZCJ0_9PLAN</name>
<keyword evidence="3" id="KW-1185">Reference proteome</keyword>
<dbReference type="EMBL" id="CP036275">
    <property type="protein sequence ID" value="QDU40213.1"/>
    <property type="molecule type" value="Genomic_DNA"/>
</dbReference>
<feature type="region of interest" description="Disordered" evidence="1">
    <location>
        <begin position="1"/>
        <end position="49"/>
    </location>
</feature>
<accession>A0A517ZCJ0</accession>
<evidence type="ECO:0000313" key="2">
    <source>
        <dbReference type="EMBL" id="QDU40213.1"/>
    </source>
</evidence>
<organism evidence="2 3">
    <name type="scientific">Maioricimonas rarisocia</name>
    <dbReference type="NCBI Taxonomy" id="2528026"/>
    <lineage>
        <taxon>Bacteria</taxon>
        <taxon>Pseudomonadati</taxon>
        <taxon>Planctomycetota</taxon>
        <taxon>Planctomycetia</taxon>
        <taxon>Planctomycetales</taxon>
        <taxon>Planctomycetaceae</taxon>
        <taxon>Maioricimonas</taxon>
    </lineage>
</organism>
<protein>
    <recommendedName>
        <fullName evidence="4">Negative regulator of flagellin synthesis</fullName>
    </recommendedName>
</protein>
<dbReference type="KEGG" id="mri:Mal4_45690"/>